<sequence length="103" mass="11751">MHKLAIFAVVAMTMTLLLVSNDASGQPKTNCNRSEACTYPDACTFCPMPKEDRFQRTSVYAFNVETWTCDEVFTRMDPKGTCNSFQYEEECEQYCGLDSDENE</sequence>
<dbReference type="SUPFAM" id="SSF57362">
    <property type="entry name" value="BPTI-like"/>
    <property type="match status" value="1"/>
</dbReference>
<dbReference type="Gene3D" id="4.10.410.10">
    <property type="entry name" value="Pancreatic trypsin inhibitor Kunitz domain"/>
    <property type="match status" value="1"/>
</dbReference>
<protein>
    <submittedName>
        <fullName evidence="2">Pancreatic trypsin inhibitor</fullName>
    </submittedName>
</protein>
<dbReference type="EMBL" id="GEDV01006411">
    <property type="protein sequence ID" value="JAP82146.1"/>
    <property type="molecule type" value="Transcribed_RNA"/>
</dbReference>
<evidence type="ECO:0000256" key="1">
    <source>
        <dbReference type="SAM" id="SignalP"/>
    </source>
</evidence>
<reference evidence="2" key="1">
    <citation type="journal article" date="2016" name="Ticks Tick Borne Dis.">
        <title>De novo assembly and annotation of the salivary gland transcriptome of Rhipicephalus appendiculatus male and female ticks during blood feeding.</title>
        <authorList>
            <person name="de Castro M.H."/>
            <person name="de Klerk D."/>
            <person name="Pienaar R."/>
            <person name="Latif A.A."/>
            <person name="Rees D.J."/>
            <person name="Mans B.J."/>
        </authorList>
    </citation>
    <scope>NUCLEOTIDE SEQUENCE</scope>
    <source>
        <tissue evidence="2">Salivary glands</tissue>
    </source>
</reference>
<dbReference type="InterPro" id="IPR036880">
    <property type="entry name" value="Kunitz_BPTI_sf"/>
</dbReference>
<organism evidence="2">
    <name type="scientific">Rhipicephalus appendiculatus</name>
    <name type="common">Brown ear tick</name>
    <dbReference type="NCBI Taxonomy" id="34631"/>
    <lineage>
        <taxon>Eukaryota</taxon>
        <taxon>Metazoa</taxon>
        <taxon>Ecdysozoa</taxon>
        <taxon>Arthropoda</taxon>
        <taxon>Chelicerata</taxon>
        <taxon>Arachnida</taxon>
        <taxon>Acari</taxon>
        <taxon>Parasitiformes</taxon>
        <taxon>Ixodida</taxon>
        <taxon>Ixodoidea</taxon>
        <taxon>Ixodidae</taxon>
        <taxon>Rhipicephalinae</taxon>
        <taxon>Rhipicephalus</taxon>
        <taxon>Rhipicephalus</taxon>
    </lineage>
</organism>
<name>A0A131YVF6_RHIAP</name>
<keyword evidence="1" id="KW-0732">Signal</keyword>
<proteinExistence type="predicted"/>
<dbReference type="AlphaFoldDB" id="A0A131YVF6"/>
<feature type="signal peptide" evidence="1">
    <location>
        <begin position="1"/>
        <end position="25"/>
    </location>
</feature>
<evidence type="ECO:0000313" key="2">
    <source>
        <dbReference type="EMBL" id="JAP82146.1"/>
    </source>
</evidence>
<feature type="chain" id="PRO_5007286127" evidence="1">
    <location>
        <begin position="26"/>
        <end position="103"/>
    </location>
</feature>
<accession>A0A131YVF6</accession>
<dbReference type="GO" id="GO:0004867">
    <property type="term" value="F:serine-type endopeptidase inhibitor activity"/>
    <property type="evidence" value="ECO:0007669"/>
    <property type="project" value="InterPro"/>
</dbReference>